<dbReference type="EMBL" id="KV878280">
    <property type="protein sequence ID" value="OJZ79645.1"/>
    <property type="molecule type" value="Genomic_DNA"/>
</dbReference>
<dbReference type="PANTHER" id="PTHR13884">
    <property type="entry name" value="DUF853 DOMAIN-CONTAINING PROTEIN"/>
    <property type="match status" value="1"/>
</dbReference>
<evidence type="ECO:0008006" key="3">
    <source>
        <dbReference type="Google" id="ProtNLM"/>
    </source>
</evidence>
<dbReference type="VEuPathDB" id="FungiDB:ASPFODRAFT_201249"/>
<dbReference type="InterPro" id="IPR027417">
    <property type="entry name" value="P-loop_NTPase"/>
</dbReference>
<accession>A0A1M3SYU5</accession>
<gene>
    <name evidence="1" type="ORF">ASPFODRAFT_201249</name>
</gene>
<protein>
    <recommendedName>
        <fullName evidence="3">Zona occludens toxin N-terminal domain-containing protein</fullName>
    </recommendedName>
</protein>
<evidence type="ECO:0000313" key="2">
    <source>
        <dbReference type="Proteomes" id="UP000184063"/>
    </source>
</evidence>
<organism evidence="1 2">
    <name type="scientific">Aspergillus luchuensis (strain CBS 106.47)</name>
    <dbReference type="NCBI Taxonomy" id="1137211"/>
    <lineage>
        <taxon>Eukaryota</taxon>
        <taxon>Fungi</taxon>
        <taxon>Dikarya</taxon>
        <taxon>Ascomycota</taxon>
        <taxon>Pezizomycotina</taxon>
        <taxon>Eurotiomycetes</taxon>
        <taxon>Eurotiomycetidae</taxon>
        <taxon>Eurotiales</taxon>
        <taxon>Aspergillaceae</taxon>
        <taxon>Aspergillus</taxon>
        <taxon>Aspergillus subgen. Circumdati</taxon>
    </lineage>
</organism>
<dbReference type="OrthoDB" id="2316594at2759"/>
<proteinExistence type="predicted"/>
<dbReference type="Proteomes" id="UP000184063">
    <property type="component" value="Unassembled WGS sequence"/>
</dbReference>
<sequence>MTVGSKRSVSVTTDPCDNSDHFVFNADVMRYHDNLLSSSEPVQGVGEETLAPLMTSCAFTKGSHPSQEKKTAHQFGLLARVIEGSPSVVIEDPRVFYNITPPSSTFICGSQGSGKSHTLSCILESCLIPSKAGQLPNPLTGIVFHYDTFISDTMGSPCEAAFLSSHPDIEVRVLCAPTNLHAIKGAYSRLNLAVSALEIDQRNLNTKRMLDLMAVGQDDGPMPLYMHTVKRILREMRMEQQAAHTGFDYRTFKNKVLDSNLTPAQLEPLKQRLEMLESFMPQLQTLPISGKNKAASEGIDWKPKARRLTVVDLSCPCISPETACSLFNICLGIFLEQDPEIGRVVALDEAHKYMNSSLEARGFTETLLSAVRLQRHLGVRMIISTQEPTVSTTLLNLCSTTIVHRFTSPEWLHILRKHLAGALRSPFGGSKTDNHDTEAVSQLSLFEEIVNLQVGEAILFSPSMVVEASSCDSNGKATLCRLGHGNLRVRIRQRLTLDGGKSVLSR</sequence>
<reference evidence="2" key="1">
    <citation type="journal article" date="2017" name="Genome Biol.">
        <title>Comparative genomics reveals high biological diversity and specific adaptations in the industrially and medically important fungal genus Aspergillus.</title>
        <authorList>
            <person name="de Vries R.P."/>
            <person name="Riley R."/>
            <person name="Wiebenga A."/>
            <person name="Aguilar-Osorio G."/>
            <person name="Amillis S."/>
            <person name="Uchima C.A."/>
            <person name="Anderluh G."/>
            <person name="Asadollahi M."/>
            <person name="Askin M."/>
            <person name="Barry K."/>
            <person name="Battaglia E."/>
            <person name="Bayram O."/>
            <person name="Benocci T."/>
            <person name="Braus-Stromeyer S.A."/>
            <person name="Caldana C."/>
            <person name="Canovas D."/>
            <person name="Cerqueira G.C."/>
            <person name="Chen F."/>
            <person name="Chen W."/>
            <person name="Choi C."/>
            <person name="Clum A."/>
            <person name="Dos Santos R.A."/>
            <person name="Damasio A.R."/>
            <person name="Diallinas G."/>
            <person name="Emri T."/>
            <person name="Fekete E."/>
            <person name="Flipphi M."/>
            <person name="Freyberg S."/>
            <person name="Gallo A."/>
            <person name="Gournas C."/>
            <person name="Habgood R."/>
            <person name="Hainaut M."/>
            <person name="Harispe M.L."/>
            <person name="Henrissat B."/>
            <person name="Hilden K.S."/>
            <person name="Hope R."/>
            <person name="Hossain A."/>
            <person name="Karabika E."/>
            <person name="Karaffa L."/>
            <person name="Karanyi Z."/>
            <person name="Krasevec N."/>
            <person name="Kuo A."/>
            <person name="Kusch H."/>
            <person name="LaButti K."/>
            <person name="Lagendijk E.L."/>
            <person name="Lapidus A."/>
            <person name="Levasseur A."/>
            <person name="Lindquist E."/>
            <person name="Lipzen A."/>
            <person name="Logrieco A.F."/>
            <person name="MacCabe A."/>
            <person name="Maekelae M.R."/>
            <person name="Malavazi I."/>
            <person name="Melin P."/>
            <person name="Meyer V."/>
            <person name="Mielnichuk N."/>
            <person name="Miskei M."/>
            <person name="Molnar A.P."/>
            <person name="Mule G."/>
            <person name="Ngan C.Y."/>
            <person name="Orejas M."/>
            <person name="Orosz E."/>
            <person name="Ouedraogo J.P."/>
            <person name="Overkamp K.M."/>
            <person name="Park H.-S."/>
            <person name="Perrone G."/>
            <person name="Piumi F."/>
            <person name="Punt P.J."/>
            <person name="Ram A.F."/>
            <person name="Ramon A."/>
            <person name="Rauscher S."/>
            <person name="Record E."/>
            <person name="Riano-Pachon D.M."/>
            <person name="Robert V."/>
            <person name="Roehrig J."/>
            <person name="Ruller R."/>
            <person name="Salamov A."/>
            <person name="Salih N.S."/>
            <person name="Samson R.A."/>
            <person name="Sandor E."/>
            <person name="Sanguinetti M."/>
            <person name="Schuetze T."/>
            <person name="Sepcic K."/>
            <person name="Shelest E."/>
            <person name="Sherlock G."/>
            <person name="Sophianopoulou V."/>
            <person name="Squina F.M."/>
            <person name="Sun H."/>
            <person name="Susca A."/>
            <person name="Todd R.B."/>
            <person name="Tsang A."/>
            <person name="Unkles S.E."/>
            <person name="van de Wiele N."/>
            <person name="van Rossen-Uffink D."/>
            <person name="Oliveira J.V."/>
            <person name="Vesth T.C."/>
            <person name="Visser J."/>
            <person name="Yu J.-H."/>
            <person name="Zhou M."/>
            <person name="Andersen M.R."/>
            <person name="Archer D.B."/>
            <person name="Baker S.E."/>
            <person name="Benoit I."/>
            <person name="Brakhage A.A."/>
            <person name="Braus G.H."/>
            <person name="Fischer R."/>
            <person name="Frisvad J.C."/>
            <person name="Goldman G.H."/>
            <person name="Houbraken J."/>
            <person name="Oakley B."/>
            <person name="Pocsi I."/>
            <person name="Scazzocchio C."/>
            <person name="Seiboth B."/>
            <person name="vanKuyk P.A."/>
            <person name="Wortman J."/>
            <person name="Dyer P.S."/>
            <person name="Grigoriev I.V."/>
        </authorList>
    </citation>
    <scope>NUCLEOTIDE SEQUENCE [LARGE SCALE GENOMIC DNA]</scope>
    <source>
        <strain evidence="2">CBS 106.47</strain>
    </source>
</reference>
<evidence type="ECO:0000313" key="1">
    <source>
        <dbReference type="EMBL" id="OJZ79645.1"/>
    </source>
</evidence>
<dbReference type="Gene3D" id="3.40.50.300">
    <property type="entry name" value="P-loop containing nucleotide triphosphate hydrolases"/>
    <property type="match status" value="1"/>
</dbReference>
<dbReference type="PANTHER" id="PTHR13884:SF16">
    <property type="entry name" value="AAA+ ATPASE DOMAIN-CONTAINING PROTEIN-RELATED"/>
    <property type="match status" value="1"/>
</dbReference>
<dbReference type="InterPro" id="IPR053236">
    <property type="entry name" value="Cornifin"/>
</dbReference>
<name>A0A1M3SYU5_ASPLC</name>
<dbReference type="SUPFAM" id="SSF52540">
    <property type="entry name" value="P-loop containing nucleoside triphosphate hydrolases"/>
    <property type="match status" value="1"/>
</dbReference>
<dbReference type="AlphaFoldDB" id="A0A1M3SYU5"/>